<dbReference type="Pfam" id="PF21847">
    <property type="entry name" value="DUF6906"/>
    <property type="match status" value="1"/>
</dbReference>
<dbReference type="RefSeq" id="WP_117993519.1">
    <property type="nucleotide sequence ID" value="NZ_QRXR01000008.1"/>
</dbReference>
<name>A0A412RQS1_9FIRM</name>
<feature type="domain" description="DUF6906" evidence="1">
    <location>
        <begin position="20"/>
        <end position="55"/>
    </location>
</feature>
<gene>
    <name evidence="2" type="ORF">DWW89_06550</name>
</gene>
<dbReference type="Proteomes" id="UP000283765">
    <property type="component" value="Unassembled WGS sequence"/>
</dbReference>
<dbReference type="InterPro" id="IPR054201">
    <property type="entry name" value="DUF6906"/>
</dbReference>
<sequence>MSDNVRRIKLGDTRYKLKPLTREQKLLLSKAHYMASEWFFVSESDSYLRVVKKSSLHGNLILKTINK</sequence>
<dbReference type="EMBL" id="QRXR01000008">
    <property type="protein sequence ID" value="RGU26099.1"/>
    <property type="molecule type" value="Genomic_DNA"/>
</dbReference>
<accession>A0A412RQS1</accession>
<evidence type="ECO:0000259" key="1">
    <source>
        <dbReference type="Pfam" id="PF21847"/>
    </source>
</evidence>
<protein>
    <recommendedName>
        <fullName evidence="1">DUF6906 domain-containing protein</fullName>
    </recommendedName>
</protein>
<evidence type="ECO:0000313" key="3">
    <source>
        <dbReference type="Proteomes" id="UP000283765"/>
    </source>
</evidence>
<evidence type="ECO:0000313" key="2">
    <source>
        <dbReference type="EMBL" id="RGU26099.1"/>
    </source>
</evidence>
<proteinExistence type="predicted"/>
<organism evidence="2 3">
    <name type="scientific">Agathobacter rectalis</name>
    <dbReference type="NCBI Taxonomy" id="39491"/>
    <lineage>
        <taxon>Bacteria</taxon>
        <taxon>Bacillati</taxon>
        <taxon>Bacillota</taxon>
        <taxon>Clostridia</taxon>
        <taxon>Lachnospirales</taxon>
        <taxon>Lachnospiraceae</taxon>
        <taxon>Agathobacter</taxon>
    </lineage>
</organism>
<comment type="caution">
    <text evidence="2">The sequence shown here is derived from an EMBL/GenBank/DDBJ whole genome shotgun (WGS) entry which is preliminary data.</text>
</comment>
<dbReference type="AlphaFoldDB" id="A0A412RQS1"/>
<reference evidence="2 3" key="1">
    <citation type="submission" date="2018-08" db="EMBL/GenBank/DDBJ databases">
        <title>A genome reference for cultivated species of the human gut microbiota.</title>
        <authorList>
            <person name="Zou Y."/>
            <person name="Xue W."/>
            <person name="Luo G."/>
        </authorList>
    </citation>
    <scope>NUCLEOTIDE SEQUENCE [LARGE SCALE GENOMIC DNA]</scope>
    <source>
        <strain evidence="2 3">AF17-27</strain>
    </source>
</reference>